<dbReference type="Gene3D" id="1.10.10.60">
    <property type="entry name" value="Homeodomain-like"/>
    <property type="match status" value="1"/>
</dbReference>
<dbReference type="GO" id="GO:0003700">
    <property type="term" value="F:DNA-binding transcription factor activity"/>
    <property type="evidence" value="ECO:0007669"/>
    <property type="project" value="InterPro"/>
</dbReference>
<dbReference type="CDD" id="cd03136">
    <property type="entry name" value="GATase1_AraC_ArgR_like"/>
    <property type="match status" value="1"/>
</dbReference>
<dbReference type="KEGG" id="hsi:BOX17_02060"/>
<dbReference type="InterPro" id="IPR009057">
    <property type="entry name" value="Homeodomain-like_sf"/>
</dbReference>
<evidence type="ECO:0000313" key="6">
    <source>
        <dbReference type="Proteomes" id="UP000181985"/>
    </source>
</evidence>
<protein>
    <submittedName>
        <fullName evidence="5">AraC family transcriptional regulator</fullName>
    </submittedName>
</protein>
<dbReference type="EMBL" id="CP018139">
    <property type="protein sequence ID" value="APE29856.1"/>
    <property type="molecule type" value="Genomic_DNA"/>
</dbReference>
<evidence type="ECO:0000256" key="3">
    <source>
        <dbReference type="SAM" id="MobiDB-lite"/>
    </source>
</evidence>
<dbReference type="PROSITE" id="PS01124">
    <property type="entry name" value="HTH_ARAC_FAMILY_2"/>
    <property type="match status" value="1"/>
</dbReference>
<dbReference type="InterPro" id="IPR018060">
    <property type="entry name" value="HTH_AraC"/>
</dbReference>
<dbReference type="InterPro" id="IPR029062">
    <property type="entry name" value="Class_I_gatase-like"/>
</dbReference>
<accession>A0A1J0VCT8</accession>
<reference evidence="6" key="1">
    <citation type="submission" date="2016-11" db="EMBL/GenBank/DDBJ databases">
        <title>Halolamina sediminis sp. nov., an extremely halophilic archaeon isolated from solar salt.</title>
        <authorList>
            <person name="Koh H.-W."/>
            <person name="Rani S."/>
            <person name="Park S.-J."/>
        </authorList>
    </citation>
    <scope>NUCLEOTIDE SEQUENCE [LARGE SCALE GENOMIC DNA]</scope>
    <source>
        <strain evidence="6">Hb3</strain>
    </source>
</reference>
<dbReference type="Pfam" id="PF12833">
    <property type="entry name" value="HTH_18"/>
    <property type="match status" value="1"/>
</dbReference>
<evidence type="ECO:0000259" key="4">
    <source>
        <dbReference type="PROSITE" id="PS01124"/>
    </source>
</evidence>
<dbReference type="GO" id="GO:0043565">
    <property type="term" value="F:sequence-specific DNA binding"/>
    <property type="evidence" value="ECO:0007669"/>
    <property type="project" value="InterPro"/>
</dbReference>
<evidence type="ECO:0000313" key="5">
    <source>
        <dbReference type="EMBL" id="APE29856.1"/>
    </source>
</evidence>
<keyword evidence="1" id="KW-0805">Transcription regulation</keyword>
<dbReference type="SUPFAM" id="SSF52317">
    <property type="entry name" value="Class I glutamine amidotransferase-like"/>
    <property type="match status" value="1"/>
</dbReference>
<dbReference type="Pfam" id="PF01965">
    <property type="entry name" value="DJ-1_PfpI"/>
    <property type="match status" value="1"/>
</dbReference>
<proteinExistence type="predicted"/>
<dbReference type="AlphaFoldDB" id="A0A1J0VCT8"/>
<dbReference type="PANTHER" id="PTHR43130:SF3">
    <property type="entry name" value="HTH-TYPE TRANSCRIPTIONAL REGULATOR RV1931C"/>
    <property type="match status" value="1"/>
</dbReference>
<feature type="domain" description="HTH araC/xylS-type" evidence="4">
    <location>
        <begin position="225"/>
        <end position="323"/>
    </location>
</feature>
<feature type="compositionally biased region" description="Low complexity" evidence="3">
    <location>
        <begin position="330"/>
        <end position="346"/>
    </location>
</feature>
<dbReference type="SMART" id="SM00342">
    <property type="entry name" value="HTH_ARAC"/>
    <property type="match status" value="1"/>
</dbReference>
<evidence type="ECO:0000256" key="2">
    <source>
        <dbReference type="ARBA" id="ARBA00023163"/>
    </source>
</evidence>
<organism evidence="5 6">
    <name type="scientific">Halomonas aestuarii</name>
    <dbReference type="NCBI Taxonomy" id="1897729"/>
    <lineage>
        <taxon>Bacteria</taxon>
        <taxon>Pseudomonadati</taxon>
        <taxon>Pseudomonadota</taxon>
        <taxon>Gammaproteobacteria</taxon>
        <taxon>Oceanospirillales</taxon>
        <taxon>Halomonadaceae</taxon>
        <taxon>Halomonas</taxon>
    </lineage>
</organism>
<dbReference type="InterPro" id="IPR002818">
    <property type="entry name" value="DJ-1/PfpI"/>
</dbReference>
<feature type="region of interest" description="Disordered" evidence="3">
    <location>
        <begin position="314"/>
        <end position="354"/>
    </location>
</feature>
<keyword evidence="2" id="KW-0804">Transcription</keyword>
<dbReference type="InterPro" id="IPR052158">
    <property type="entry name" value="INH-QAR"/>
</dbReference>
<feature type="compositionally biased region" description="Basic and acidic residues" evidence="3">
    <location>
        <begin position="314"/>
        <end position="329"/>
    </location>
</feature>
<sequence>MDPVYAPTKDHYDIGFVLLPGFSLLAFSSALDPLRMANHLADRRLYTWHLVSRDGRPVSSSSGLETAVDCAMEEGLSLDLVLVCAGVDVQHHCDRDTLGWLRQLARRHIPLGGVCTGGYVLAQAGVLDGYSCTLHWEHISSIHEALLFPAVTFTPQLFVIDRDRYTCSGGIAPLDMMLTLIGRQQGLELAEAIAEEFLHERIREVGDRQRTPLRVRLGRTHPKLEEVATLMEANLQEPLSLDELANYASLSRRQVERLFQRYVDCPPLKYYMDLRLLRARLLLRQTHMPITDVALACGFISPPHFTKCFHDRFGHSPSRERSRRCDRVADLASSPSSPSSPSALRPDASRVGEA</sequence>
<keyword evidence="6" id="KW-1185">Reference proteome</keyword>
<dbReference type="PANTHER" id="PTHR43130">
    <property type="entry name" value="ARAC-FAMILY TRANSCRIPTIONAL REGULATOR"/>
    <property type="match status" value="1"/>
</dbReference>
<dbReference type="Gene3D" id="3.40.50.880">
    <property type="match status" value="1"/>
</dbReference>
<gene>
    <name evidence="5" type="ORF">BOX17_02060</name>
</gene>
<dbReference type="SUPFAM" id="SSF46689">
    <property type="entry name" value="Homeodomain-like"/>
    <property type="match status" value="2"/>
</dbReference>
<dbReference type="RefSeq" id="WP_071941843.1">
    <property type="nucleotide sequence ID" value="NZ_CP018139.1"/>
</dbReference>
<dbReference type="OrthoDB" id="6057514at2"/>
<dbReference type="Proteomes" id="UP000181985">
    <property type="component" value="Chromosome"/>
</dbReference>
<evidence type="ECO:0000256" key="1">
    <source>
        <dbReference type="ARBA" id="ARBA00023015"/>
    </source>
</evidence>
<name>A0A1J0VCT8_9GAMM</name>